<dbReference type="HOGENOM" id="CLU_006344_16_0_1"/>
<dbReference type="STRING" id="930990.A0A067MMA1"/>
<proteinExistence type="predicted"/>
<dbReference type="OrthoDB" id="3187773at2759"/>
<keyword evidence="2" id="KW-1185">Reference proteome</keyword>
<evidence type="ECO:0000313" key="1">
    <source>
        <dbReference type="EMBL" id="KDQ16868.1"/>
    </source>
</evidence>
<accession>A0A067MMA1</accession>
<sequence length="134" mass="15421">MKREHIRAVPLWRGEHLRHDCIFVEHDVMWLGMRGLGVARVQLFMSLSYNGVEYPCALVSWFSVAGDSPDEDTGMWIVTPDLDANGVQLSSVIHINYILRLAHLMPVFGDKFLPLDFHFSKTLDSFSHYFVNKL</sequence>
<evidence type="ECO:0000313" key="2">
    <source>
        <dbReference type="Proteomes" id="UP000027195"/>
    </source>
</evidence>
<dbReference type="InParanoid" id="A0A067MMA1"/>
<dbReference type="AlphaFoldDB" id="A0A067MMA1"/>
<protein>
    <submittedName>
        <fullName evidence="1">Uncharacterized protein</fullName>
    </submittedName>
</protein>
<dbReference type="Proteomes" id="UP000027195">
    <property type="component" value="Unassembled WGS sequence"/>
</dbReference>
<organism evidence="1 2">
    <name type="scientific">Botryobasidium botryosum (strain FD-172 SS1)</name>
    <dbReference type="NCBI Taxonomy" id="930990"/>
    <lineage>
        <taxon>Eukaryota</taxon>
        <taxon>Fungi</taxon>
        <taxon>Dikarya</taxon>
        <taxon>Basidiomycota</taxon>
        <taxon>Agaricomycotina</taxon>
        <taxon>Agaricomycetes</taxon>
        <taxon>Cantharellales</taxon>
        <taxon>Botryobasidiaceae</taxon>
        <taxon>Botryobasidium</taxon>
    </lineage>
</organism>
<name>A0A067MMA1_BOTB1</name>
<reference evidence="2" key="1">
    <citation type="journal article" date="2014" name="Proc. Natl. Acad. Sci. U.S.A.">
        <title>Extensive sampling of basidiomycete genomes demonstrates inadequacy of the white-rot/brown-rot paradigm for wood decay fungi.</title>
        <authorList>
            <person name="Riley R."/>
            <person name="Salamov A.A."/>
            <person name="Brown D.W."/>
            <person name="Nagy L.G."/>
            <person name="Floudas D."/>
            <person name="Held B.W."/>
            <person name="Levasseur A."/>
            <person name="Lombard V."/>
            <person name="Morin E."/>
            <person name="Otillar R."/>
            <person name="Lindquist E.A."/>
            <person name="Sun H."/>
            <person name="LaButti K.M."/>
            <person name="Schmutz J."/>
            <person name="Jabbour D."/>
            <person name="Luo H."/>
            <person name="Baker S.E."/>
            <person name="Pisabarro A.G."/>
            <person name="Walton J.D."/>
            <person name="Blanchette R.A."/>
            <person name="Henrissat B."/>
            <person name="Martin F."/>
            <person name="Cullen D."/>
            <person name="Hibbett D.S."/>
            <person name="Grigoriev I.V."/>
        </authorList>
    </citation>
    <scope>NUCLEOTIDE SEQUENCE [LARGE SCALE GENOMIC DNA]</scope>
    <source>
        <strain evidence="2">FD-172 SS1</strain>
    </source>
</reference>
<gene>
    <name evidence="1" type="ORF">BOTBODRAFT_106110</name>
</gene>
<dbReference type="EMBL" id="KL198025">
    <property type="protein sequence ID" value="KDQ16868.1"/>
    <property type="molecule type" value="Genomic_DNA"/>
</dbReference>